<sequence>MRHVRVGSAMNCNFTHAEFIDDHEQTLDTMIMHSRLVHRARYPPVVVHVSQRARMATMPTRPHVMPRQHRPRTTSHLPRVPTESEVFKEAQSNISDDDKPIGIDTDLLVDVASHPLGIGEVPEITLAYEGTCNAAFLLHYSTLGRSVAVRFPLQWVRNALRVESAAATMSFTRHVLRLPVPEVFAWNATYDNPLGVPYLFLEYVSHCREAWDRVHDQPEEEGPFVRALARCHAALARPLPTSVNWRFLLPSDVMSSPLI</sequence>
<dbReference type="AlphaFoldDB" id="A0A166AK02"/>
<proteinExistence type="predicted"/>
<evidence type="ECO:0000313" key="2">
    <source>
        <dbReference type="Proteomes" id="UP000077266"/>
    </source>
</evidence>
<reference evidence="1 2" key="1">
    <citation type="journal article" date="2016" name="Mol. Biol. Evol.">
        <title>Comparative Genomics of Early-Diverging Mushroom-Forming Fungi Provides Insights into the Origins of Lignocellulose Decay Capabilities.</title>
        <authorList>
            <person name="Nagy L.G."/>
            <person name="Riley R."/>
            <person name="Tritt A."/>
            <person name="Adam C."/>
            <person name="Daum C."/>
            <person name="Floudas D."/>
            <person name="Sun H."/>
            <person name="Yadav J.S."/>
            <person name="Pangilinan J."/>
            <person name="Larsson K.H."/>
            <person name="Matsuura K."/>
            <person name="Barry K."/>
            <person name="Labutti K."/>
            <person name="Kuo R."/>
            <person name="Ohm R.A."/>
            <person name="Bhattacharya S.S."/>
            <person name="Shirouzu T."/>
            <person name="Yoshinaga Y."/>
            <person name="Martin F.M."/>
            <person name="Grigoriev I.V."/>
            <person name="Hibbett D.S."/>
        </authorList>
    </citation>
    <scope>NUCLEOTIDE SEQUENCE [LARGE SCALE GENOMIC DNA]</scope>
    <source>
        <strain evidence="1 2">HHB12029</strain>
    </source>
</reference>
<keyword evidence="2" id="KW-1185">Reference proteome</keyword>
<dbReference type="OrthoDB" id="10003767at2759"/>
<dbReference type="InterPro" id="IPR051678">
    <property type="entry name" value="AGP_Transferase"/>
</dbReference>
<organism evidence="1 2">
    <name type="scientific">Exidia glandulosa HHB12029</name>
    <dbReference type="NCBI Taxonomy" id="1314781"/>
    <lineage>
        <taxon>Eukaryota</taxon>
        <taxon>Fungi</taxon>
        <taxon>Dikarya</taxon>
        <taxon>Basidiomycota</taxon>
        <taxon>Agaricomycotina</taxon>
        <taxon>Agaricomycetes</taxon>
        <taxon>Auriculariales</taxon>
        <taxon>Exidiaceae</taxon>
        <taxon>Exidia</taxon>
    </lineage>
</organism>
<accession>A0A166AK02</accession>
<dbReference type="PANTHER" id="PTHR21310">
    <property type="entry name" value="AMINOGLYCOSIDE PHOSPHOTRANSFERASE-RELATED-RELATED"/>
    <property type="match status" value="1"/>
</dbReference>
<dbReference type="Proteomes" id="UP000077266">
    <property type="component" value="Unassembled WGS sequence"/>
</dbReference>
<dbReference type="SUPFAM" id="SSF56112">
    <property type="entry name" value="Protein kinase-like (PK-like)"/>
    <property type="match status" value="1"/>
</dbReference>
<dbReference type="STRING" id="1314781.A0A166AK02"/>
<evidence type="ECO:0008006" key="3">
    <source>
        <dbReference type="Google" id="ProtNLM"/>
    </source>
</evidence>
<dbReference type="InterPro" id="IPR011009">
    <property type="entry name" value="Kinase-like_dom_sf"/>
</dbReference>
<name>A0A166AK02_EXIGL</name>
<dbReference type="InParanoid" id="A0A166AK02"/>
<dbReference type="EMBL" id="KV426004">
    <property type="protein sequence ID" value="KZV92649.1"/>
    <property type="molecule type" value="Genomic_DNA"/>
</dbReference>
<evidence type="ECO:0000313" key="1">
    <source>
        <dbReference type="EMBL" id="KZV92649.1"/>
    </source>
</evidence>
<protein>
    <recommendedName>
        <fullName evidence="3">Aminoglycoside phosphotransferase domain-containing protein</fullName>
    </recommendedName>
</protein>
<gene>
    <name evidence="1" type="ORF">EXIGLDRAFT_69408</name>
</gene>
<dbReference type="PANTHER" id="PTHR21310:SF15">
    <property type="entry name" value="AMINOGLYCOSIDE PHOSPHOTRANSFERASE DOMAIN-CONTAINING PROTEIN"/>
    <property type="match status" value="1"/>
</dbReference>